<evidence type="ECO:0000313" key="3">
    <source>
        <dbReference type="EMBL" id="CAG9286729.1"/>
    </source>
</evidence>
<gene>
    <name evidence="3" type="ORF">PTTT1_LOCUS33271</name>
</gene>
<feature type="compositionally biased region" description="Basic and acidic residues" evidence="1">
    <location>
        <begin position="273"/>
        <end position="288"/>
    </location>
</feature>
<dbReference type="AlphaFoldDB" id="A0A8J9SB09"/>
<evidence type="ECO:0008006" key="4">
    <source>
        <dbReference type="Google" id="ProtNLM"/>
    </source>
</evidence>
<feature type="region of interest" description="Disordered" evidence="1">
    <location>
        <begin position="1"/>
        <end position="96"/>
    </location>
</feature>
<feature type="region of interest" description="Disordered" evidence="1">
    <location>
        <begin position="273"/>
        <end position="313"/>
    </location>
</feature>
<feature type="transmembrane region" description="Helical" evidence="2">
    <location>
        <begin position="106"/>
        <end position="125"/>
    </location>
</feature>
<dbReference type="Proteomes" id="UP000836788">
    <property type="component" value="Chromosome 23"/>
</dbReference>
<proteinExistence type="predicted"/>
<evidence type="ECO:0000256" key="2">
    <source>
        <dbReference type="SAM" id="Phobius"/>
    </source>
</evidence>
<evidence type="ECO:0000256" key="1">
    <source>
        <dbReference type="SAM" id="MobiDB-lite"/>
    </source>
</evidence>
<organism evidence="3">
    <name type="scientific">Phaeodactylum tricornutum</name>
    <name type="common">Diatom</name>
    <dbReference type="NCBI Taxonomy" id="2850"/>
    <lineage>
        <taxon>Eukaryota</taxon>
        <taxon>Sar</taxon>
        <taxon>Stramenopiles</taxon>
        <taxon>Ochrophyta</taxon>
        <taxon>Bacillariophyta</taxon>
        <taxon>Bacillariophyceae</taxon>
        <taxon>Bacillariophycidae</taxon>
        <taxon>Naviculales</taxon>
        <taxon>Phaeodactylaceae</taxon>
        <taxon>Phaeodactylum</taxon>
    </lineage>
</organism>
<keyword evidence="2" id="KW-0472">Membrane</keyword>
<feature type="compositionally biased region" description="Basic residues" evidence="1">
    <location>
        <begin position="72"/>
        <end position="82"/>
    </location>
</feature>
<accession>A0A8J9SB09</accession>
<protein>
    <recommendedName>
        <fullName evidence="4">Transmembrane protein</fullName>
    </recommendedName>
</protein>
<keyword evidence="2" id="KW-0812">Transmembrane</keyword>
<name>A0A8J9SB09_PHATR</name>
<dbReference type="EMBL" id="OU594964">
    <property type="protein sequence ID" value="CAG9286729.1"/>
    <property type="molecule type" value="Genomic_DNA"/>
</dbReference>
<reference evidence="3" key="1">
    <citation type="submission" date="2022-02" db="EMBL/GenBank/DDBJ databases">
        <authorList>
            <person name="Giguere J D."/>
        </authorList>
    </citation>
    <scope>NUCLEOTIDE SEQUENCE</scope>
    <source>
        <strain evidence="3">CCAP 1055/1</strain>
    </source>
</reference>
<sequence>MARGAQAKLRRRNRKGDDEEAVIDMFGPKQGGAEATGTSDFDEIPMPPGLASGTTSESPVEADNSEEESNLPKKKKKKKSKPTAKEPLAGTASSAGSTNGIKRTPLILLILMTGTTLLPAFIYAGDYLSTFMAKNHIMGQIGFRMGVGAVPRKRVVSFYEKHSPEKLEEVPNILSKHYGDYPKLIRKLERKYQDYGYFLGWEEDEAPMRLALDQVHAMYETWVTDYWNRYAPQPLKTAARNMRYNFSFLYKKLRKAWKKQVWPHLEPFLGVPDKRAAEKQKRKDAADARKRRAGSSAGTRRKNTDYRDDVEED</sequence>
<keyword evidence="2" id="KW-1133">Transmembrane helix</keyword>